<gene>
    <name evidence="3" type="ORF">KDI_49540</name>
</gene>
<protein>
    <recommendedName>
        <fullName evidence="2">Telomere resolvase ResT/TelK catalytic domain-containing protein</fullName>
    </recommendedName>
</protein>
<comment type="caution">
    <text evidence="3">The sequence shown here is derived from an EMBL/GenBank/DDBJ whole genome shotgun (WGS) entry which is preliminary data.</text>
</comment>
<organism evidence="3 4">
    <name type="scientific">Dictyobacter arantiisoli</name>
    <dbReference type="NCBI Taxonomy" id="2014874"/>
    <lineage>
        <taxon>Bacteria</taxon>
        <taxon>Bacillati</taxon>
        <taxon>Chloroflexota</taxon>
        <taxon>Ktedonobacteria</taxon>
        <taxon>Ktedonobacterales</taxon>
        <taxon>Dictyobacteraceae</taxon>
        <taxon>Dictyobacter</taxon>
    </lineage>
</organism>
<keyword evidence="4" id="KW-1185">Reference proteome</keyword>
<dbReference type="EMBL" id="BIXY01000109">
    <property type="protein sequence ID" value="GCF11390.1"/>
    <property type="molecule type" value="Genomic_DNA"/>
</dbReference>
<dbReference type="InterPro" id="IPR038280">
    <property type="entry name" value="ResT/TelK_cat_sf"/>
</dbReference>
<accession>A0A5A5TIG1</accession>
<dbReference type="Proteomes" id="UP000322530">
    <property type="component" value="Unassembled WGS sequence"/>
</dbReference>
<evidence type="ECO:0000256" key="1">
    <source>
        <dbReference type="SAM" id="MobiDB-lite"/>
    </source>
</evidence>
<sequence>MASVLGWVRDRWNLELEPVLRTATLAQEAEVHAMWERELEWWKTTRGLQGDSLRKPITQVRNLIRELPLTEENSWLNGRTHEREHIGLKVCNLSEGEWVQMNDRNRATTQERLNQSQLVRDPEAIVNRALALVLSDEWSELVVGIAICTGRRLAEILKMGTFAVKEPYTVWFEGQVKGRTRMPDRYELPTLVRGYLVVEAMAKLRRLVDCTALEVEQVSQKYGKAVNETVERVYGSLIPERDHHHLSVHNLRSYYASLAVLWYAPDTVSEVNYKAYIHGHRFVLSPDVAPGTPEDEVEQVRLNYGSHANYDDYKIADRDGKLDGRHGIRLGQPGVTVLDFFKKDMPVAEEPPVTKGKRGTRRKTAKDNKTGYSTMKPTVETKAWVDDVRAEVAKQVKHEVKDDELIRRMLVALLAGGTSQQPSVQPEFSLETLEIPEETRALVRQGMALTGVSDLLSYLLAAAERDARQLSSQARRHDTTRYATLRTSQLADIKQLEASYERFRRAVYAIMQWNREHRPLERWYITTLSIQKLVGGRKDSIKAYQDVHQEEIEAHHRELEITVSANRKAETIQSMIVVPEDPTDFPWGQPAEES</sequence>
<reference evidence="3 4" key="1">
    <citation type="submission" date="2019-01" db="EMBL/GenBank/DDBJ databases">
        <title>Draft genome sequence of Dictyobacter sp. Uno17.</title>
        <authorList>
            <person name="Wang C.M."/>
            <person name="Zheng Y."/>
            <person name="Sakai Y."/>
            <person name="Abe K."/>
            <person name="Yokota A."/>
            <person name="Yabe S."/>
        </authorList>
    </citation>
    <scope>NUCLEOTIDE SEQUENCE [LARGE SCALE GENOMIC DNA]</scope>
    <source>
        <strain evidence="3 4">Uno17</strain>
    </source>
</reference>
<evidence type="ECO:0000259" key="2">
    <source>
        <dbReference type="Pfam" id="PF16684"/>
    </source>
</evidence>
<evidence type="ECO:0000313" key="4">
    <source>
        <dbReference type="Proteomes" id="UP000322530"/>
    </source>
</evidence>
<proteinExistence type="predicted"/>
<dbReference type="InterPro" id="IPR032047">
    <property type="entry name" value="ResT/TelK_cat"/>
</dbReference>
<feature type="domain" description="Telomere resolvase ResT/TelK catalytic" evidence="2">
    <location>
        <begin position="122"/>
        <end position="281"/>
    </location>
</feature>
<feature type="compositionally biased region" description="Basic residues" evidence="1">
    <location>
        <begin position="355"/>
        <end position="364"/>
    </location>
</feature>
<dbReference type="Gene3D" id="1.10.443.30">
    <property type="entry name" value="Telomere resolvase"/>
    <property type="match status" value="1"/>
</dbReference>
<feature type="region of interest" description="Disordered" evidence="1">
    <location>
        <begin position="349"/>
        <end position="374"/>
    </location>
</feature>
<evidence type="ECO:0000313" key="3">
    <source>
        <dbReference type="EMBL" id="GCF11390.1"/>
    </source>
</evidence>
<dbReference type="OrthoDB" id="500642at2"/>
<dbReference type="RefSeq" id="WP_149404221.1">
    <property type="nucleotide sequence ID" value="NZ_BIXY01000109.1"/>
</dbReference>
<name>A0A5A5TIG1_9CHLR</name>
<dbReference type="Pfam" id="PF16684">
    <property type="entry name" value="ResT-TelK_cat"/>
    <property type="match status" value="1"/>
</dbReference>
<dbReference type="AlphaFoldDB" id="A0A5A5TIG1"/>